<sequence length="80" mass="8966">MSGKKKYQILMSTEPEHLVQEVNLAIDNGYACLGAPFINPNNYRIYQAMELLEPEFITTAGYDIAGIDKQMRKAIEAADV</sequence>
<name>A0A927APG3_9BACT</name>
<comment type="caution">
    <text evidence="1">The sequence shown here is derived from an EMBL/GenBank/DDBJ whole genome shotgun (WGS) entry which is preliminary data.</text>
</comment>
<dbReference type="AlphaFoldDB" id="A0A927APG3"/>
<protein>
    <submittedName>
        <fullName evidence="1">DUF1737 domain-containing protein</fullName>
    </submittedName>
</protein>
<organism evidence="1 2">
    <name type="scientific">Spirosoma profusum</name>
    <dbReference type="NCBI Taxonomy" id="2771354"/>
    <lineage>
        <taxon>Bacteria</taxon>
        <taxon>Pseudomonadati</taxon>
        <taxon>Bacteroidota</taxon>
        <taxon>Cytophagia</taxon>
        <taxon>Cytophagales</taxon>
        <taxon>Cytophagaceae</taxon>
        <taxon>Spirosoma</taxon>
    </lineage>
</organism>
<reference evidence="1" key="1">
    <citation type="submission" date="2020-09" db="EMBL/GenBank/DDBJ databases">
        <authorList>
            <person name="Kim M.K."/>
        </authorList>
    </citation>
    <scope>NUCLEOTIDE SEQUENCE</scope>
    <source>
        <strain evidence="1">BT702</strain>
    </source>
</reference>
<accession>A0A927APG3</accession>
<dbReference type="EMBL" id="JACWZY010000031">
    <property type="protein sequence ID" value="MBD2704429.1"/>
    <property type="molecule type" value="Genomic_DNA"/>
</dbReference>
<dbReference type="RefSeq" id="WP_190890994.1">
    <property type="nucleotide sequence ID" value="NZ_JACWZY010000031.1"/>
</dbReference>
<evidence type="ECO:0000313" key="1">
    <source>
        <dbReference type="EMBL" id="MBD2704429.1"/>
    </source>
</evidence>
<keyword evidence="2" id="KW-1185">Reference proteome</keyword>
<evidence type="ECO:0000313" key="2">
    <source>
        <dbReference type="Proteomes" id="UP000598820"/>
    </source>
</evidence>
<gene>
    <name evidence="1" type="ORF">IC229_27560</name>
</gene>
<dbReference type="Proteomes" id="UP000598820">
    <property type="component" value="Unassembled WGS sequence"/>
</dbReference>
<proteinExistence type="predicted"/>